<protein>
    <submittedName>
        <fullName evidence="2">GMP synthase</fullName>
        <ecNumber evidence="2">6.3.5.2</ecNumber>
    </submittedName>
</protein>
<organism evidence="2 3">
    <name type="scientific">Planktotalea frisia</name>
    <dbReference type="NCBI Taxonomy" id="696762"/>
    <lineage>
        <taxon>Bacteria</taxon>
        <taxon>Pseudomonadati</taxon>
        <taxon>Pseudomonadota</taxon>
        <taxon>Alphaproteobacteria</taxon>
        <taxon>Rhodobacterales</taxon>
        <taxon>Paracoccaceae</taxon>
        <taxon>Planktotalea</taxon>
    </lineage>
</organism>
<evidence type="ECO:0000259" key="1">
    <source>
        <dbReference type="Pfam" id="PF00117"/>
    </source>
</evidence>
<dbReference type="PANTHER" id="PTHR42695">
    <property type="entry name" value="GLUTAMINE AMIDOTRANSFERASE YLR126C-RELATED"/>
    <property type="match status" value="1"/>
</dbReference>
<keyword evidence="2" id="KW-0436">Ligase</keyword>
<sequence>MKIGILQAGHAPPAMIEARGDYTQMYSEMLDQDTFTYQTWSVVDMEFPAGPEDADGWLISGSKHGAYEDHPFIPPLEQLIRDISASNRPLVGVCFGHQIIAQALGGTVEKFDGGWSVGQQNYDINGENMQLNAWHQDQVTTLPEGAKRVGSSDFCENAMLYYEGKALTIQPHPEFDARSIDALLTTKAKGIVPEDLQSVARDRLALPDHNAIMGARLAHFFKTKSLT</sequence>
<proteinExistence type="predicted"/>
<dbReference type="SUPFAM" id="SSF52317">
    <property type="entry name" value="Class I glutamine amidotransferase-like"/>
    <property type="match status" value="1"/>
</dbReference>
<evidence type="ECO:0000313" key="3">
    <source>
        <dbReference type="Proteomes" id="UP000184514"/>
    </source>
</evidence>
<dbReference type="RefSeq" id="WP_072630731.1">
    <property type="nucleotide sequence ID" value="NZ_JABBAN010000215.1"/>
</dbReference>
<dbReference type="InterPro" id="IPR017926">
    <property type="entry name" value="GATASE"/>
</dbReference>
<dbReference type="Pfam" id="PF00117">
    <property type="entry name" value="GATase"/>
    <property type="match status" value="1"/>
</dbReference>
<feature type="domain" description="Glutamine amidotransferase" evidence="1">
    <location>
        <begin position="52"/>
        <end position="180"/>
    </location>
</feature>
<dbReference type="PANTHER" id="PTHR42695:SF5">
    <property type="entry name" value="GLUTAMINE AMIDOTRANSFERASE YLR126C-RELATED"/>
    <property type="match status" value="1"/>
</dbReference>
<dbReference type="Proteomes" id="UP000184514">
    <property type="component" value="Unassembled WGS sequence"/>
</dbReference>
<dbReference type="GO" id="GO:0005829">
    <property type="term" value="C:cytosol"/>
    <property type="evidence" value="ECO:0007669"/>
    <property type="project" value="TreeGrafter"/>
</dbReference>
<dbReference type="OrthoDB" id="7365442at2"/>
<name>A0A1L9NWQ8_9RHOB</name>
<dbReference type="Gene3D" id="3.40.50.880">
    <property type="match status" value="1"/>
</dbReference>
<gene>
    <name evidence="2" type="primary">guaA_2</name>
    <name evidence="2" type="ORF">PFRI_21770</name>
</gene>
<dbReference type="GO" id="GO:0003922">
    <property type="term" value="F:GMP synthase (glutamine-hydrolyzing) activity"/>
    <property type="evidence" value="ECO:0007669"/>
    <property type="project" value="UniProtKB-EC"/>
</dbReference>
<dbReference type="EMBL" id="MLCB01000138">
    <property type="protein sequence ID" value="OJI93623.1"/>
    <property type="molecule type" value="Genomic_DNA"/>
</dbReference>
<evidence type="ECO:0000313" key="2">
    <source>
        <dbReference type="EMBL" id="OJI93623.1"/>
    </source>
</evidence>
<dbReference type="CDD" id="cd01741">
    <property type="entry name" value="GATase1_1"/>
    <property type="match status" value="1"/>
</dbReference>
<dbReference type="InterPro" id="IPR029062">
    <property type="entry name" value="Class_I_gatase-like"/>
</dbReference>
<dbReference type="AlphaFoldDB" id="A0A1L9NWQ8"/>
<reference evidence="2 3" key="1">
    <citation type="submission" date="2016-10" db="EMBL/GenBank/DDBJ databases">
        <title>Genome sequence of Planktotalea frisia SH6-1.</title>
        <authorList>
            <person name="Poehlein A."/>
            <person name="Bakenhus I."/>
            <person name="Voget S."/>
            <person name="Brinkhoff T."/>
            <person name="Simon M."/>
        </authorList>
    </citation>
    <scope>NUCLEOTIDE SEQUENCE [LARGE SCALE GENOMIC DNA]</scope>
    <source>
        <strain evidence="2 3">SH6-1</strain>
    </source>
</reference>
<dbReference type="InterPro" id="IPR044992">
    <property type="entry name" value="ChyE-like"/>
</dbReference>
<dbReference type="PROSITE" id="PS51273">
    <property type="entry name" value="GATASE_TYPE_1"/>
    <property type="match status" value="1"/>
</dbReference>
<dbReference type="EC" id="6.3.5.2" evidence="2"/>
<comment type="caution">
    <text evidence="2">The sequence shown here is derived from an EMBL/GenBank/DDBJ whole genome shotgun (WGS) entry which is preliminary data.</text>
</comment>
<dbReference type="STRING" id="696762.PFRI_21770"/>
<keyword evidence="3" id="KW-1185">Reference proteome</keyword>
<accession>A0A1L9NWQ8</accession>